<keyword evidence="5" id="KW-0496">Mitochondrion</keyword>
<protein>
    <submittedName>
        <fullName evidence="9">APOPT family protein CBG23705, mitochondrial</fullName>
    </submittedName>
</protein>
<evidence type="ECO:0000256" key="6">
    <source>
        <dbReference type="ARBA" id="ARBA00023136"/>
    </source>
</evidence>
<keyword evidence="6" id="KW-0472">Membrane</keyword>
<dbReference type="Pfam" id="PF10231">
    <property type="entry name" value="COA8"/>
    <property type="match status" value="1"/>
</dbReference>
<dbReference type="STRING" id="7574.A0A1S3JLH7"/>
<keyword evidence="4" id="KW-0809">Transit peptide</keyword>
<evidence type="ECO:0000313" key="8">
    <source>
        <dbReference type="Proteomes" id="UP000085678"/>
    </source>
</evidence>
<dbReference type="PANTHER" id="PTHR31107">
    <property type="entry name" value="APOPTOGENIC PROTEIN 1, MITOCHONDRIAL"/>
    <property type="match status" value="1"/>
</dbReference>
<dbReference type="Proteomes" id="UP000085678">
    <property type="component" value="Unplaced"/>
</dbReference>
<evidence type="ECO:0000256" key="3">
    <source>
        <dbReference type="ARBA" id="ARBA00022792"/>
    </source>
</evidence>
<proteinExistence type="inferred from homology"/>
<dbReference type="AlphaFoldDB" id="A0A1S3JLH7"/>
<dbReference type="OrthoDB" id="6246201at2759"/>
<dbReference type="FunCoup" id="A0A1S3JLH7">
    <property type="interactions" value="784"/>
</dbReference>
<dbReference type="GO" id="GO:0097193">
    <property type="term" value="P:intrinsic apoptotic signaling pathway"/>
    <property type="evidence" value="ECO:0007669"/>
    <property type="project" value="InterPro"/>
</dbReference>
<dbReference type="GO" id="GO:0005743">
    <property type="term" value="C:mitochondrial inner membrane"/>
    <property type="evidence" value="ECO:0007669"/>
    <property type="project" value="UniProtKB-SubCell"/>
</dbReference>
<dbReference type="OMA" id="HICKDET"/>
<evidence type="ECO:0000313" key="9">
    <source>
        <dbReference type="RefSeq" id="XP_013410764.1"/>
    </source>
</evidence>
<reference evidence="9" key="1">
    <citation type="submission" date="2025-08" db="UniProtKB">
        <authorList>
            <consortium name="RefSeq"/>
        </authorList>
    </citation>
    <scope>IDENTIFICATION</scope>
    <source>
        <tissue evidence="9">Gonads</tissue>
    </source>
</reference>
<dbReference type="RefSeq" id="XP_013410764.1">
    <property type="nucleotide sequence ID" value="XM_013555310.1"/>
</dbReference>
<dbReference type="InParanoid" id="A0A1S3JLH7"/>
<evidence type="ECO:0000256" key="5">
    <source>
        <dbReference type="ARBA" id="ARBA00023128"/>
    </source>
</evidence>
<feature type="compositionally biased region" description="Basic residues" evidence="7">
    <location>
        <begin position="51"/>
        <end position="65"/>
    </location>
</feature>
<evidence type="ECO:0000256" key="4">
    <source>
        <dbReference type="ARBA" id="ARBA00022946"/>
    </source>
</evidence>
<comment type="similarity">
    <text evidence="2">Belongs to the COA8 family.</text>
</comment>
<keyword evidence="8" id="KW-1185">Reference proteome</keyword>
<keyword evidence="3" id="KW-0999">Mitochondrion inner membrane</keyword>
<comment type="subcellular location">
    <subcellularLocation>
        <location evidence="1">Mitochondrion inner membrane</location>
        <topology evidence="1">Peripheral membrane protein</topology>
        <orientation evidence="1">Matrix side</orientation>
    </subcellularLocation>
</comment>
<dbReference type="InterPro" id="IPR018796">
    <property type="entry name" value="COA8"/>
</dbReference>
<gene>
    <name evidence="9" type="primary">LOC106173960</name>
</gene>
<dbReference type="KEGG" id="lak:106173960"/>
<evidence type="ECO:0000256" key="2">
    <source>
        <dbReference type="ARBA" id="ARBA00005453"/>
    </source>
</evidence>
<dbReference type="PANTHER" id="PTHR31107:SF2">
    <property type="entry name" value="CYTOCHROME C OXIDASE ASSEMBLY FACTOR 8"/>
    <property type="match status" value="1"/>
</dbReference>
<name>A0A1S3JLH7_LINAN</name>
<accession>A0A1S3JLH7</accession>
<sequence>MTNLDLKMSTAALGRRALQVYRVVAANEILGCRCLTYSLYRSFSQTSTLRKNQRGKGSPGHHRVATSKVPDTGYDWIGPPNKDSNLRPVKFHICKDETPTERNYRERRQELQKWNQNFWAEHNTSFYGARERFVKEKLAEIGPTLPDGTPRKLTTSEMSEFYRCFLNENYRRHVEYNKEWYKRNISLLWPAVKVNIERLLWKKKAKETS</sequence>
<evidence type="ECO:0000256" key="7">
    <source>
        <dbReference type="SAM" id="MobiDB-lite"/>
    </source>
</evidence>
<evidence type="ECO:0000256" key="1">
    <source>
        <dbReference type="ARBA" id="ARBA00004443"/>
    </source>
</evidence>
<dbReference type="GeneID" id="106173960"/>
<organism evidence="8 9">
    <name type="scientific">Lingula anatina</name>
    <name type="common">Brachiopod</name>
    <name type="synonym">Lingula unguis</name>
    <dbReference type="NCBI Taxonomy" id="7574"/>
    <lineage>
        <taxon>Eukaryota</taxon>
        <taxon>Metazoa</taxon>
        <taxon>Spiralia</taxon>
        <taxon>Lophotrochozoa</taxon>
        <taxon>Brachiopoda</taxon>
        <taxon>Linguliformea</taxon>
        <taxon>Lingulata</taxon>
        <taxon>Lingulida</taxon>
        <taxon>Linguloidea</taxon>
        <taxon>Lingulidae</taxon>
        <taxon>Lingula</taxon>
    </lineage>
</organism>
<feature type="region of interest" description="Disordered" evidence="7">
    <location>
        <begin position="48"/>
        <end position="79"/>
    </location>
</feature>